<dbReference type="PANTHER" id="PTHR11360">
    <property type="entry name" value="MONOCARBOXYLATE TRANSPORTER"/>
    <property type="match status" value="1"/>
</dbReference>
<feature type="transmembrane region" description="Helical" evidence="4">
    <location>
        <begin position="165"/>
        <end position="186"/>
    </location>
</feature>
<feature type="transmembrane region" description="Helical" evidence="4">
    <location>
        <begin position="79"/>
        <end position="101"/>
    </location>
</feature>
<feature type="domain" description="Major facilitator superfamily (MFS) profile" evidence="5">
    <location>
        <begin position="37"/>
        <end position="419"/>
    </location>
</feature>
<feature type="transmembrane region" description="Helical" evidence="4">
    <location>
        <begin position="198"/>
        <end position="218"/>
    </location>
</feature>
<name>A0A9W9RJ66_PENBR</name>
<dbReference type="Proteomes" id="UP001148299">
    <property type="component" value="Unassembled WGS sequence"/>
</dbReference>
<proteinExistence type="inferred from homology"/>
<dbReference type="SUPFAM" id="SSF103473">
    <property type="entry name" value="MFS general substrate transporter"/>
    <property type="match status" value="1"/>
</dbReference>
<accession>A0A9W9RJ66</accession>
<comment type="subcellular location">
    <subcellularLocation>
        <location evidence="1">Membrane</location>
        <topology evidence="1">Multi-pass membrane protein</topology>
    </subcellularLocation>
</comment>
<feature type="transmembrane region" description="Helical" evidence="4">
    <location>
        <begin position="303"/>
        <end position="323"/>
    </location>
</feature>
<comment type="caution">
    <text evidence="6">The sequence shown here is derived from an EMBL/GenBank/DDBJ whole genome shotgun (WGS) entry which is preliminary data.</text>
</comment>
<gene>
    <name evidence="6" type="ORF">N7541_002126</name>
</gene>
<dbReference type="EMBL" id="JAPZBR010000002">
    <property type="protein sequence ID" value="KAJ5361282.1"/>
    <property type="molecule type" value="Genomic_DNA"/>
</dbReference>
<feature type="transmembrane region" description="Helical" evidence="4">
    <location>
        <begin position="329"/>
        <end position="352"/>
    </location>
</feature>
<protein>
    <submittedName>
        <fullName evidence="6">Major facilitator superfamily domain general substrate transporter</fullName>
    </submittedName>
</protein>
<dbReference type="PANTHER" id="PTHR11360:SF281">
    <property type="entry name" value="ASPYRIDONES EFFLUX PROTEIN APDF-RELATED"/>
    <property type="match status" value="1"/>
</dbReference>
<sequence>MSTPQASTSQNKLQGSEELDRLEQEKRTSKFPEGGTRAWMVVLGAFCVSFSTFGYMNAFGVYQEYYTEHFLAHESSSNIAWIGSVQVCFLFSGSLIGGPLFDRYGASIIYVPAIGIVLSVMMTSLCKTYYQFMLAQGALGGISSGMLFAPVMTCVSHYFHTRRAAALGVTVSGSSIGGVVFPIALTQMLRNKSLGFGWSVRIAGFLILFMVSIAMATIKERLPPRQGNILLPSAFTRASYTLVTFGIFFMMWGMFTPFFYLPQYAQSHGMSSHLSSYILSIVNAASVPGRILPGLAADKLGRYNILIINGACAGILLLCWIATSSNASIIVFSVLYGFFSGGIVSLISPCIAQVTPSPDQIGTHLGMSMAIIGLAGLTGTPICGTLLERYGNYTQAAVFSGVVMLVGAFLVTVARFNLQTKFLKIV</sequence>
<dbReference type="AlphaFoldDB" id="A0A9W9RJ66"/>
<dbReference type="GO" id="GO:0022857">
    <property type="term" value="F:transmembrane transporter activity"/>
    <property type="evidence" value="ECO:0007669"/>
    <property type="project" value="InterPro"/>
</dbReference>
<feature type="compositionally biased region" description="Polar residues" evidence="3">
    <location>
        <begin position="1"/>
        <end position="14"/>
    </location>
</feature>
<feature type="transmembrane region" description="Helical" evidence="4">
    <location>
        <begin position="393"/>
        <end position="414"/>
    </location>
</feature>
<evidence type="ECO:0000256" key="2">
    <source>
        <dbReference type="ARBA" id="ARBA00006727"/>
    </source>
</evidence>
<feature type="transmembrane region" description="Helical" evidence="4">
    <location>
        <begin position="38"/>
        <end position="58"/>
    </location>
</feature>
<evidence type="ECO:0000313" key="6">
    <source>
        <dbReference type="EMBL" id="KAJ5361282.1"/>
    </source>
</evidence>
<feature type="transmembrane region" description="Helical" evidence="4">
    <location>
        <begin position="138"/>
        <end position="159"/>
    </location>
</feature>
<dbReference type="Pfam" id="PF07690">
    <property type="entry name" value="MFS_1"/>
    <property type="match status" value="1"/>
</dbReference>
<feature type="compositionally biased region" description="Basic and acidic residues" evidence="3">
    <location>
        <begin position="18"/>
        <end position="29"/>
    </location>
</feature>
<keyword evidence="4" id="KW-0812">Transmembrane</keyword>
<dbReference type="PROSITE" id="PS50850">
    <property type="entry name" value="MFS"/>
    <property type="match status" value="1"/>
</dbReference>
<feature type="region of interest" description="Disordered" evidence="3">
    <location>
        <begin position="1"/>
        <end position="29"/>
    </location>
</feature>
<feature type="transmembrane region" description="Helical" evidence="4">
    <location>
        <begin position="364"/>
        <end position="387"/>
    </location>
</feature>
<dbReference type="InterPro" id="IPR020846">
    <property type="entry name" value="MFS_dom"/>
</dbReference>
<dbReference type="InterPro" id="IPR036259">
    <property type="entry name" value="MFS_trans_sf"/>
</dbReference>
<evidence type="ECO:0000259" key="5">
    <source>
        <dbReference type="PROSITE" id="PS50850"/>
    </source>
</evidence>
<feature type="transmembrane region" description="Helical" evidence="4">
    <location>
        <begin position="107"/>
        <end position="126"/>
    </location>
</feature>
<evidence type="ECO:0000256" key="4">
    <source>
        <dbReference type="SAM" id="Phobius"/>
    </source>
</evidence>
<reference evidence="6" key="2">
    <citation type="journal article" date="2023" name="IMA Fungus">
        <title>Comparative genomic study of the Penicillium genus elucidates a diverse pangenome and 15 lateral gene transfer events.</title>
        <authorList>
            <person name="Petersen C."/>
            <person name="Sorensen T."/>
            <person name="Nielsen M.R."/>
            <person name="Sondergaard T.E."/>
            <person name="Sorensen J.L."/>
            <person name="Fitzpatrick D.A."/>
            <person name="Frisvad J.C."/>
            <person name="Nielsen K.L."/>
        </authorList>
    </citation>
    <scope>NUCLEOTIDE SEQUENCE</scope>
    <source>
        <strain evidence="6">IBT 35675</strain>
    </source>
</reference>
<evidence type="ECO:0000256" key="3">
    <source>
        <dbReference type="SAM" id="MobiDB-lite"/>
    </source>
</evidence>
<organism evidence="6 7">
    <name type="scientific">Penicillium brevicompactum</name>
    <dbReference type="NCBI Taxonomy" id="5074"/>
    <lineage>
        <taxon>Eukaryota</taxon>
        <taxon>Fungi</taxon>
        <taxon>Dikarya</taxon>
        <taxon>Ascomycota</taxon>
        <taxon>Pezizomycotina</taxon>
        <taxon>Eurotiomycetes</taxon>
        <taxon>Eurotiomycetidae</taxon>
        <taxon>Eurotiales</taxon>
        <taxon>Aspergillaceae</taxon>
        <taxon>Penicillium</taxon>
    </lineage>
</organism>
<reference evidence="6" key="1">
    <citation type="submission" date="2022-12" db="EMBL/GenBank/DDBJ databases">
        <authorList>
            <person name="Petersen C."/>
        </authorList>
    </citation>
    <scope>NUCLEOTIDE SEQUENCE</scope>
    <source>
        <strain evidence="6">IBT 35675</strain>
    </source>
</reference>
<evidence type="ECO:0000313" key="7">
    <source>
        <dbReference type="Proteomes" id="UP001148299"/>
    </source>
</evidence>
<dbReference type="Gene3D" id="1.20.1250.20">
    <property type="entry name" value="MFS general substrate transporter like domains"/>
    <property type="match status" value="2"/>
</dbReference>
<dbReference type="GO" id="GO:0016020">
    <property type="term" value="C:membrane"/>
    <property type="evidence" value="ECO:0007669"/>
    <property type="project" value="UniProtKB-SubCell"/>
</dbReference>
<dbReference type="CDD" id="cd17352">
    <property type="entry name" value="MFS_MCT_SLC16"/>
    <property type="match status" value="1"/>
</dbReference>
<dbReference type="InterPro" id="IPR050327">
    <property type="entry name" value="Proton-linked_MCT"/>
</dbReference>
<evidence type="ECO:0000256" key="1">
    <source>
        <dbReference type="ARBA" id="ARBA00004141"/>
    </source>
</evidence>
<keyword evidence="7" id="KW-1185">Reference proteome</keyword>
<keyword evidence="4" id="KW-1133">Transmembrane helix</keyword>
<feature type="transmembrane region" description="Helical" evidence="4">
    <location>
        <begin position="238"/>
        <end position="261"/>
    </location>
</feature>
<dbReference type="InterPro" id="IPR011701">
    <property type="entry name" value="MFS"/>
</dbReference>
<comment type="similarity">
    <text evidence="2">Belongs to the major facilitator superfamily. Monocarboxylate porter (TC 2.A.1.13) family.</text>
</comment>
<keyword evidence="4" id="KW-0472">Membrane</keyword>